<feature type="signal peptide" evidence="1">
    <location>
        <begin position="1"/>
        <end position="18"/>
    </location>
</feature>
<evidence type="ECO:0000313" key="3">
    <source>
        <dbReference type="Proteomes" id="UP001151760"/>
    </source>
</evidence>
<feature type="chain" id="PRO_5045315948" description="No apical meristem-associated C-terminal domain-containing protein" evidence="1">
    <location>
        <begin position="19"/>
        <end position="185"/>
    </location>
</feature>
<reference evidence="2" key="2">
    <citation type="submission" date="2022-01" db="EMBL/GenBank/DDBJ databases">
        <authorList>
            <person name="Yamashiro T."/>
            <person name="Shiraishi A."/>
            <person name="Satake H."/>
            <person name="Nakayama K."/>
        </authorList>
    </citation>
    <scope>NUCLEOTIDE SEQUENCE</scope>
</reference>
<gene>
    <name evidence="2" type="ORF">Tco_0990632</name>
</gene>
<evidence type="ECO:0000313" key="2">
    <source>
        <dbReference type="EMBL" id="GJT55578.1"/>
    </source>
</evidence>
<accession>A0ABQ5EXT7</accession>
<evidence type="ECO:0000256" key="1">
    <source>
        <dbReference type="SAM" id="SignalP"/>
    </source>
</evidence>
<keyword evidence="1" id="KW-0732">Signal</keyword>
<keyword evidence="3" id="KW-1185">Reference proteome</keyword>
<evidence type="ECO:0008006" key="4">
    <source>
        <dbReference type="Google" id="ProtNLM"/>
    </source>
</evidence>
<dbReference type="Proteomes" id="UP001151760">
    <property type="component" value="Unassembled WGS sequence"/>
</dbReference>
<name>A0ABQ5EXT7_9ASTR</name>
<dbReference type="EMBL" id="BQNB010016769">
    <property type="protein sequence ID" value="GJT55578.1"/>
    <property type="molecule type" value="Genomic_DNA"/>
</dbReference>
<reference evidence="2" key="1">
    <citation type="journal article" date="2022" name="Int. J. Mol. Sci.">
        <title>Draft Genome of Tanacetum Coccineum: Genomic Comparison of Closely Related Tanacetum-Family Plants.</title>
        <authorList>
            <person name="Yamashiro T."/>
            <person name="Shiraishi A."/>
            <person name="Nakayama K."/>
            <person name="Satake H."/>
        </authorList>
    </citation>
    <scope>NUCLEOTIDE SEQUENCE</scope>
</reference>
<organism evidence="2 3">
    <name type="scientific">Tanacetum coccineum</name>
    <dbReference type="NCBI Taxonomy" id="301880"/>
    <lineage>
        <taxon>Eukaryota</taxon>
        <taxon>Viridiplantae</taxon>
        <taxon>Streptophyta</taxon>
        <taxon>Embryophyta</taxon>
        <taxon>Tracheophyta</taxon>
        <taxon>Spermatophyta</taxon>
        <taxon>Magnoliopsida</taxon>
        <taxon>eudicotyledons</taxon>
        <taxon>Gunneridae</taxon>
        <taxon>Pentapetalae</taxon>
        <taxon>asterids</taxon>
        <taxon>campanulids</taxon>
        <taxon>Asterales</taxon>
        <taxon>Asteraceae</taxon>
        <taxon>Asteroideae</taxon>
        <taxon>Anthemideae</taxon>
        <taxon>Anthemidinae</taxon>
        <taxon>Tanacetum</taxon>
    </lineage>
</organism>
<sequence length="185" mass="21277">MPHRINLMLLLLKHLVNYCFEYTQMRMESGESNAFHDRKSKGICFCGRIRRYLKLEDSDSISSLPIAEIFEQLALMGRSRLVSTADVSTASELGSTTGVKAKDKGKVIMQESEPPKKIKRRVQVQMSVDEELAKKVFMEEQAKFKAEHQQEKSDFEIALELQKQLDEREEVIAQAHNIYWSDHAG</sequence>
<protein>
    <recommendedName>
        <fullName evidence="4">No apical meristem-associated C-terminal domain-containing protein</fullName>
    </recommendedName>
</protein>
<proteinExistence type="predicted"/>
<comment type="caution">
    <text evidence="2">The sequence shown here is derived from an EMBL/GenBank/DDBJ whole genome shotgun (WGS) entry which is preliminary data.</text>
</comment>